<dbReference type="PANTHER" id="PTHR13018">
    <property type="entry name" value="PROBABLE MEMBRANE PROTEIN DUF221-RELATED"/>
    <property type="match status" value="1"/>
</dbReference>
<proteinExistence type="inferred from homology"/>
<dbReference type="InterPro" id="IPR032880">
    <property type="entry name" value="CSC1/OSCA1-like_N"/>
</dbReference>
<keyword evidence="3" id="KW-0813">Transport</keyword>
<feature type="transmembrane region" description="Helical" evidence="10">
    <location>
        <begin position="6"/>
        <end position="27"/>
    </location>
</feature>
<evidence type="ECO:0000256" key="4">
    <source>
        <dbReference type="ARBA" id="ARBA00022692"/>
    </source>
</evidence>
<organism evidence="14 15">
    <name type="scientific">Chenopodium quinoa</name>
    <name type="common">Quinoa</name>
    <dbReference type="NCBI Taxonomy" id="63459"/>
    <lineage>
        <taxon>Eukaryota</taxon>
        <taxon>Viridiplantae</taxon>
        <taxon>Streptophyta</taxon>
        <taxon>Embryophyta</taxon>
        <taxon>Tracheophyta</taxon>
        <taxon>Spermatophyta</taxon>
        <taxon>Magnoliopsida</taxon>
        <taxon>eudicotyledons</taxon>
        <taxon>Gunneridae</taxon>
        <taxon>Pentapetalae</taxon>
        <taxon>Caryophyllales</taxon>
        <taxon>Chenopodiaceae</taxon>
        <taxon>Chenopodioideae</taxon>
        <taxon>Atripliceae</taxon>
        <taxon>Chenopodium</taxon>
    </lineage>
</organism>
<keyword evidence="6 10" id="KW-1133">Transmembrane helix</keyword>
<evidence type="ECO:0000256" key="7">
    <source>
        <dbReference type="ARBA" id="ARBA00023065"/>
    </source>
</evidence>
<dbReference type="Pfam" id="PF13967">
    <property type="entry name" value="RSN1_TM"/>
    <property type="match status" value="1"/>
</dbReference>
<feature type="domain" description="CSC1/OSCA1-like 7TM region" evidence="11">
    <location>
        <begin position="244"/>
        <end position="511"/>
    </location>
</feature>
<dbReference type="InterPro" id="IPR003864">
    <property type="entry name" value="CSC1/OSCA1-like_7TM"/>
</dbReference>
<feature type="transmembrane region" description="Helical" evidence="10">
    <location>
        <begin position="336"/>
        <end position="356"/>
    </location>
</feature>
<evidence type="ECO:0000256" key="10">
    <source>
        <dbReference type="SAM" id="Phobius"/>
    </source>
</evidence>
<feature type="transmembrane region" description="Helical" evidence="10">
    <location>
        <begin position="431"/>
        <end position="448"/>
    </location>
</feature>
<comment type="subcellular location">
    <subcellularLocation>
        <location evidence="1">Membrane</location>
        <topology evidence="1">Multi-pass membrane protein</topology>
    </subcellularLocation>
</comment>
<feature type="transmembrane region" description="Helical" evidence="10">
    <location>
        <begin position="94"/>
        <end position="115"/>
    </location>
</feature>
<dbReference type="InterPro" id="IPR045122">
    <property type="entry name" value="Csc1-like"/>
</dbReference>
<evidence type="ECO:0000256" key="1">
    <source>
        <dbReference type="ARBA" id="ARBA00004141"/>
    </source>
</evidence>
<dbReference type="Pfam" id="PF02714">
    <property type="entry name" value="RSN1_7TM"/>
    <property type="match status" value="1"/>
</dbReference>
<evidence type="ECO:0000256" key="6">
    <source>
        <dbReference type="ARBA" id="ARBA00022989"/>
    </source>
</evidence>
<dbReference type="GO" id="GO:0005886">
    <property type="term" value="C:plasma membrane"/>
    <property type="evidence" value="ECO:0007669"/>
    <property type="project" value="TreeGrafter"/>
</dbReference>
<feature type="transmembrane region" description="Helical" evidence="10">
    <location>
        <begin position="305"/>
        <end position="324"/>
    </location>
</feature>
<name>A0A803MYD5_CHEQI</name>
<feature type="transmembrane region" description="Helical" evidence="10">
    <location>
        <begin position="393"/>
        <end position="411"/>
    </location>
</feature>
<evidence type="ECO:0000256" key="8">
    <source>
        <dbReference type="ARBA" id="ARBA00023136"/>
    </source>
</evidence>
<accession>A0A803MYD5</accession>
<keyword evidence="8 10" id="KW-0472">Membrane</keyword>
<evidence type="ECO:0000259" key="12">
    <source>
        <dbReference type="Pfam" id="PF13967"/>
    </source>
</evidence>
<comment type="similarity">
    <text evidence="2">Belongs to the CSC1 (TC 1.A.17) family.</text>
</comment>
<evidence type="ECO:0008006" key="16">
    <source>
        <dbReference type="Google" id="ProtNLM"/>
    </source>
</evidence>
<keyword evidence="4 10" id="KW-0812">Transmembrane</keyword>
<dbReference type="EnsemblPlants" id="AUR62037215-RA">
    <property type="protein sequence ID" value="AUR62037215-RA:cds"/>
    <property type="gene ID" value="AUR62037215"/>
</dbReference>
<keyword evidence="9" id="KW-0407">Ion channel</keyword>
<dbReference type="Gramene" id="AUR62037215-RA">
    <property type="protein sequence ID" value="AUR62037215-RA:cds"/>
    <property type="gene ID" value="AUR62037215"/>
</dbReference>
<dbReference type="Pfam" id="PF14703">
    <property type="entry name" value="PHM7_cyt"/>
    <property type="match status" value="1"/>
</dbReference>
<keyword evidence="7" id="KW-0406">Ion transport</keyword>
<feature type="transmembrane region" description="Helical" evidence="10">
    <location>
        <begin position="245"/>
        <end position="265"/>
    </location>
</feature>
<evidence type="ECO:0000256" key="5">
    <source>
        <dbReference type="ARBA" id="ARBA00022837"/>
    </source>
</evidence>
<reference evidence="14" key="1">
    <citation type="journal article" date="2017" name="Nature">
        <title>The genome of Chenopodium quinoa.</title>
        <authorList>
            <person name="Jarvis D.E."/>
            <person name="Ho Y.S."/>
            <person name="Lightfoot D.J."/>
            <person name="Schmoeckel S.M."/>
            <person name="Li B."/>
            <person name="Borm T.J.A."/>
            <person name="Ohyanagi H."/>
            <person name="Mineta K."/>
            <person name="Michell C.T."/>
            <person name="Saber N."/>
            <person name="Kharbatia N.M."/>
            <person name="Rupper R.R."/>
            <person name="Sharp A.R."/>
            <person name="Dally N."/>
            <person name="Boughton B.A."/>
            <person name="Woo Y.H."/>
            <person name="Gao G."/>
            <person name="Schijlen E.G.W.M."/>
            <person name="Guo X."/>
            <person name="Momin A.A."/>
            <person name="Negrao S."/>
            <person name="Al-Babili S."/>
            <person name="Gehring C."/>
            <person name="Roessner U."/>
            <person name="Jung C."/>
            <person name="Murphy K."/>
            <person name="Arold S.T."/>
            <person name="Gojobori T."/>
            <person name="van der Linden C.G."/>
            <person name="van Loo E.N."/>
            <person name="Jellen E.N."/>
            <person name="Maughan P.J."/>
            <person name="Tester M."/>
        </authorList>
    </citation>
    <scope>NUCLEOTIDE SEQUENCE [LARGE SCALE GENOMIC DNA]</scope>
    <source>
        <strain evidence="14">cv. PI 614886</strain>
    </source>
</reference>
<dbReference type="AlphaFoldDB" id="A0A803MYD5"/>
<evidence type="ECO:0000313" key="14">
    <source>
        <dbReference type="EnsemblPlants" id="AUR62037215-RA:cds"/>
    </source>
</evidence>
<protein>
    <recommendedName>
        <fullName evidence="16">CSC1-like protein At3g54510</fullName>
    </recommendedName>
</protein>
<dbReference type="Proteomes" id="UP000596660">
    <property type="component" value="Unplaced"/>
</dbReference>
<evidence type="ECO:0000259" key="13">
    <source>
        <dbReference type="Pfam" id="PF14703"/>
    </source>
</evidence>
<dbReference type="OMA" id="AYKPPWM"/>
<evidence type="ECO:0000256" key="9">
    <source>
        <dbReference type="ARBA" id="ARBA00023303"/>
    </source>
</evidence>
<feature type="transmembrane region" description="Helical" evidence="10">
    <location>
        <begin position="492"/>
        <end position="513"/>
    </location>
</feature>
<feature type="domain" description="CSC1/OSCA1-like cytosolic" evidence="13">
    <location>
        <begin position="187"/>
        <end position="232"/>
    </location>
</feature>
<sequence length="596" mass="67890">MTPEGLLASAAINIGLAMAVLCIFSILKKQPSNSFIYYARRLSHQQQPLSFDRFSFRRLLPSVSWIPRALRVSEDDILTNSGLDALIIIRLFKFGLWVHFSCLWLISLYGLYMLYKEYKEILAKRILWLQKLKDRPDHFTVLVREIPLCPEHKSYGCSVHHFFTRHYQHAFQSHQMLYDGRDLVLLQELPAAFVTFKSRVGAALAAQSQQHPHPFLWITEEAPEPRDLLWKNLSTPSRRLLLYKIGFYLAATLLTIFFAVPVAAVQGIAKFERLMKWFPPAMAVQLIPGLRSVVTGYLPSVILNGFIYVVPYSILGMAHLAGYPSKSQTEMKVCNMVFYFLVGNVFFLTLLSGSLLDELGESFSHPGDFPSRLARAVTAQADFFTTYILSDGLSGFSLEILQAGLLVWDAIKRHTFGRGKKRSPYVYSLPYFRVIPFVCLCFLIGMVYALVAPLLLPFVLGYLYLGYAVYMNQIEDVYPTFYETSGQYWPYVHSYIFFSLFLMQITMIGLFGLKSKPGASVATLPLLVLTLLLNEYCKLRFLPSFSQHTIQILKENDESDEKESNLDINSHNAADAYRPPFLRPVSFAEEGSSSSQ</sequence>
<keyword evidence="15" id="KW-1185">Reference proteome</keyword>
<evidence type="ECO:0000259" key="11">
    <source>
        <dbReference type="Pfam" id="PF02714"/>
    </source>
</evidence>
<dbReference type="InterPro" id="IPR027815">
    <property type="entry name" value="CSC1/OSCA1-like_cyt"/>
</dbReference>
<dbReference type="GO" id="GO:0005227">
    <property type="term" value="F:calcium-activated cation channel activity"/>
    <property type="evidence" value="ECO:0007669"/>
    <property type="project" value="InterPro"/>
</dbReference>
<keyword evidence="5" id="KW-0106">Calcium</keyword>
<feature type="domain" description="CSC1/OSCA1-like N-terminal transmembrane" evidence="12">
    <location>
        <begin position="6"/>
        <end position="96"/>
    </location>
</feature>
<evidence type="ECO:0000313" key="15">
    <source>
        <dbReference type="Proteomes" id="UP000596660"/>
    </source>
</evidence>
<dbReference type="PANTHER" id="PTHR13018:SF141">
    <property type="entry name" value="OS01G0950900 PROTEIN"/>
    <property type="match status" value="1"/>
</dbReference>
<reference evidence="14" key="2">
    <citation type="submission" date="2021-03" db="UniProtKB">
        <authorList>
            <consortium name="EnsemblPlants"/>
        </authorList>
    </citation>
    <scope>IDENTIFICATION</scope>
</reference>
<evidence type="ECO:0000256" key="2">
    <source>
        <dbReference type="ARBA" id="ARBA00007779"/>
    </source>
</evidence>
<evidence type="ECO:0000256" key="3">
    <source>
        <dbReference type="ARBA" id="ARBA00022448"/>
    </source>
</evidence>